<proteinExistence type="predicted"/>
<dbReference type="EMBL" id="BARS01015375">
    <property type="protein sequence ID" value="GAF89741.1"/>
    <property type="molecule type" value="Genomic_DNA"/>
</dbReference>
<protein>
    <submittedName>
        <fullName evidence="1">Uncharacterized protein</fullName>
    </submittedName>
</protein>
<accession>X0TRA0</accession>
<gene>
    <name evidence="1" type="ORF">S01H1_25448</name>
</gene>
<reference evidence="1" key="1">
    <citation type="journal article" date="2014" name="Front. Microbiol.">
        <title>High frequency of phylogenetically diverse reductive dehalogenase-homologous genes in deep subseafloor sedimentary metagenomes.</title>
        <authorList>
            <person name="Kawai M."/>
            <person name="Futagami T."/>
            <person name="Toyoda A."/>
            <person name="Takaki Y."/>
            <person name="Nishi S."/>
            <person name="Hori S."/>
            <person name="Arai W."/>
            <person name="Tsubouchi T."/>
            <person name="Morono Y."/>
            <person name="Uchiyama I."/>
            <person name="Ito T."/>
            <person name="Fujiyama A."/>
            <person name="Inagaki F."/>
            <person name="Takami H."/>
        </authorList>
    </citation>
    <scope>NUCLEOTIDE SEQUENCE</scope>
    <source>
        <strain evidence="1">Expedition CK06-06</strain>
    </source>
</reference>
<sequence>MHALADCKAGFDKMIERPRKSAKIVLFPDKEEYAAAVKQIGR</sequence>
<dbReference type="AlphaFoldDB" id="X0TRA0"/>
<name>X0TRA0_9ZZZZ</name>
<evidence type="ECO:0000313" key="1">
    <source>
        <dbReference type="EMBL" id="GAF89741.1"/>
    </source>
</evidence>
<organism evidence="1">
    <name type="scientific">marine sediment metagenome</name>
    <dbReference type="NCBI Taxonomy" id="412755"/>
    <lineage>
        <taxon>unclassified sequences</taxon>
        <taxon>metagenomes</taxon>
        <taxon>ecological metagenomes</taxon>
    </lineage>
</organism>
<comment type="caution">
    <text evidence="1">The sequence shown here is derived from an EMBL/GenBank/DDBJ whole genome shotgun (WGS) entry which is preliminary data.</text>
</comment>